<evidence type="ECO:0000256" key="7">
    <source>
        <dbReference type="SAM" id="Coils"/>
    </source>
</evidence>
<reference evidence="10" key="1">
    <citation type="submission" date="2014-02" db="EMBL/GenBank/DDBJ databases">
        <title>Universally conserved and specialized roles of eIF5-mimic protein in diverse eukaryotes.</title>
        <authorList>
            <person name="Hiraishi H."/>
            <person name="Oatman J."/>
            <person name="Haller S."/>
            <person name="Blunk L."/>
            <person name="McGivern B."/>
            <person name="Gutierrez W."/>
            <person name="Morris J."/>
            <person name="Gordon M."/>
            <person name="Bokhari W."/>
            <person name="Ikeda Y."/>
            <person name="Miles D."/>
            <person name="Fellers J."/>
            <person name="Asano M."/>
            <person name="Tazi L."/>
            <person name="Rothenburg S."/>
            <person name="Brown S.J."/>
            <person name="Asano K."/>
        </authorList>
    </citation>
    <scope>NUCLEOTIDE SEQUENCE</scope>
</reference>
<dbReference type="AlphaFoldDB" id="A0A023PP78"/>
<evidence type="ECO:0000256" key="4">
    <source>
        <dbReference type="ARBA" id="ARBA00023125"/>
    </source>
</evidence>
<dbReference type="GO" id="GO:0003677">
    <property type="term" value="F:DNA binding"/>
    <property type="evidence" value="ECO:0007669"/>
    <property type="project" value="UniProtKB-KW"/>
</dbReference>
<dbReference type="CDD" id="cd14692">
    <property type="entry name" value="bZIP_ATF4"/>
    <property type="match status" value="1"/>
</dbReference>
<dbReference type="SMART" id="SM00338">
    <property type="entry name" value="BRLZ"/>
    <property type="match status" value="1"/>
</dbReference>
<dbReference type="PROSITE" id="PS50217">
    <property type="entry name" value="BZIP"/>
    <property type="match status" value="1"/>
</dbReference>
<dbReference type="Gene3D" id="1.20.5.170">
    <property type="match status" value="1"/>
</dbReference>
<dbReference type="FunFam" id="1.20.5.170:FF:000021">
    <property type="entry name" value="Cyclic AMP-dependent transcription factor ATF-4"/>
    <property type="match status" value="1"/>
</dbReference>
<evidence type="ECO:0000256" key="6">
    <source>
        <dbReference type="ARBA" id="ARBA00023242"/>
    </source>
</evidence>
<keyword evidence="3" id="KW-0805">Transcription regulation</keyword>
<name>A0A023PP78_TRICA</name>
<evidence type="ECO:0000256" key="2">
    <source>
        <dbReference type="ARBA" id="ARBA00007163"/>
    </source>
</evidence>
<dbReference type="SUPFAM" id="SSF57959">
    <property type="entry name" value="Leucine zipper domain"/>
    <property type="match status" value="1"/>
</dbReference>
<keyword evidence="7" id="KW-0175">Coiled coil</keyword>
<feature type="region of interest" description="Disordered" evidence="8">
    <location>
        <begin position="194"/>
        <end position="267"/>
    </location>
</feature>
<proteinExistence type="evidence at transcript level"/>
<evidence type="ECO:0000256" key="5">
    <source>
        <dbReference type="ARBA" id="ARBA00023163"/>
    </source>
</evidence>
<dbReference type="PROSITE" id="PS00036">
    <property type="entry name" value="BZIP_BASIC"/>
    <property type="match status" value="1"/>
</dbReference>
<dbReference type="PANTHER" id="PTHR13044:SF14">
    <property type="entry name" value="CRYPTOCEPHAL, ISOFORM A"/>
    <property type="match status" value="1"/>
</dbReference>
<keyword evidence="5" id="KW-0804">Transcription</keyword>
<dbReference type="GO" id="GO:0003700">
    <property type="term" value="F:DNA-binding transcription factor activity"/>
    <property type="evidence" value="ECO:0007669"/>
    <property type="project" value="InterPro"/>
</dbReference>
<dbReference type="EMBL" id="KJ405476">
    <property type="protein sequence ID" value="AHX26756.1"/>
    <property type="molecule type" value="mRNA"/>
</dbReference>
<feature type="coiled-coil region" evidence="7">
    <location>
        <begin position="279"/>
        <end position="306"/>
    </location>
</feature>
<dbReference type="InterPro" id="IPR046347">
    <property type="entry name" value="bZIP_sf"/>
</dbReference>
<keyword evidence="6" id="KW-0539">Nucleus</keyword>
<dbReference type="InterPro" id="IPR004827">
    <property type="entry name" value="bZIP"/>
</dbReference>
<dbReference type="GO" id="GO:0005634">
    <property type="term" value="C:nucleus"/>
    <property type="evidence" value="ECO:0007669"/>
    <property type="project" value="UniProtKB-SubCell"/>
</dbReference>
<dbReference type="Pfam" id="PF00170">
    <property type="entry name" value="bZIP_1"/>
    <property type="match status" value="1"/>
</dbReference>
<evidence type="ECO:0000256" key="1">
    <source>
        <dbReference type="ARBA" id="ARBA00004123"/>
    </source>
</evidence>
<keyword evidence="4" id="KW-0238">DNA-binding</keyword>
<gene>
    <name evidence="10" type="primary">ATF4</name>
</gene>
<evidence type="ECO:0000313" key="10">
    <source>
        <dbReference type="EMBL" id="AHX26756.1"/>
    </source>
</evidence>
<sequence length="318" mass="36321">MSCAPFIIWKEEPLSPLSNEEVSWLSDDTFYQTSTEHEHIKFEDDLVPCESKAEVASLMLENLENLINLDELIKEEPSFLLDEKILPNILDDVDQARAILPPPPTKLEYVPNTDTQFLLKEFENVYDVVELTHETLTPPQSPPHDYKILTTLEPLLQLPVVPEKLAYPTAMTPQPDIAHELAVVDELVRTRVEDMQWSSGPSSPNSSDCSSDDPEWMPEPVESYDGSASSPKQARKRAKPYSRTSPVDKKSRKKEQNKNAATRYRMKKKAEVEVILSEEKQLSMKNEELDAKINDLQREIKYLKGLMRDPFKAKGLIN</sequence>
<organism evidence="10">
    <name type="scientific">Tribolium castaneum</name>
    <name type="common">Red flour beetle</name>
    <dbReference type="NCBI Taxonomy" id="7070"/>
    <lineage>
        <taxon>Eukaryota</taxon>
        <taxon>Metazoa</taxon>
        <taxon>Ecdysozoa</taxon>
        <taxon>Arthropoda</taxon>
        <taxon>Hexapoda</taxon>
        <taxon>Insecta</taxon>
        <taxon>Pterygota</taxon>
        <taxon>Neoptera</taxon>
        <taxon>Endopterygota</taxon>
        <taxon>Coleoptera</taxon>
        <taxon>Polyphaga</taxon>
        <taxon>Cucujiformia</taxon>
        <taxon>Tenebrionidae</taxon>
        <taxon>Tenebrionidae incertae sedis</taxon>
        <taxon>Tribolium</taxon>
    </lineage>
</organism>
<feature type="domain" description="BZIP" evidence="9">
    <location>
        <begin position="247"/>
        <end position="310"/>
    </location>
</feature>
<dbReference type="PANTHER" id="PTHR13044">
    <property type="entry name" value="ACTIVATING TRANSCRIPTION FACTOR ATF 4/5"/>
    <property type="match status" value="1"/>
</dbReference>
<evidence type="ECO:0000256" key="8">
    <source>
        <dbReference type="SAM" id="MobiDB-lite"/>
    </source>
</evidence>
<accession>A0A023PP78</accession>
<evidence type="ECO:0000256" key="3">
    <source>
        <dbReference type="ARBA" id="ARBA00023015"/>
    </source>
</evidence>
<evidence type="ECO:0000259" key="9">
    <source>
        <dbReference type="PROSITE" id="PS50217"/>
    </source>
</evidence>
<protein>
    <submittedName>
        <fullName evidence="10">ATF4</fullName>
    </submittedName>
</protein>
<feature type="compositionally biased region" description="Basic and acidic residues" evidence="8">
    <location>
        <begin position="246"/>
        <end position="257"/>
    </location>
</feature>
<comment type="subcellular location">
    <subcellularLocation>
        <location evidence="1">Nucleus</location>
    </subcellularLocation>
</comment>
<comment type="similarity">
    <text evidence="2">Belongs to the bZIP family.</text>
</comment>
<feature type="compositionally biased region" description="Low complexity" evidence="8">
    <location>
        <begin position="198"/>
        <end position="209"/>
    </location>
</feature>